<dbReference type="SUPFAM" id="SSF90229">
    <property type="entry name" value="CCCH zinc finger"/>
    <property type="match status" value="1"/>
</dbReference>
<keyword evidence="3 4" id="KW-0862">Zinc</keyword>
<organism evidence="7 8">
    <name type="scientific">Cinara cedri</name>
    <dbReference type="NCBI Taxonomy" id="506608"/>
    <lineage>
        <taxon>Eukaryota</taxon>
        <taxon>Metazoa</taxon>
        <taxon>Ecdysozoa</taxon>
        <taxon>Arthropoda</taxon>
        <taxon>Hexapoda</taxon>
        <taxon>Insecta</taxon>
        <taxon>Pterygota</taxon>
        <taxon>Neoptera</taxon>
        <taxon>Paraneoptera</taxon>
        <taxon>Hemiptera</taxon>
        <taxon>Sternorrhyncha</taxon>
        <taxon>Aphidomorpha</taxon>
        <taxon>Aphidoidea</taxon>
        <taxon>Aphididae</taxon>
        <taxon>Lachninae</taxon>
        <taxon>Cinara</taxon>
    </lineage>
</organism>
<feature type="zinc finger region" description="C3H1-type" evidence="4">
    <location>
        <begin position="189"/>
        <end position="217"/>
    </location>
</feature>
<dbReference type="InterPro" id="IPR000571">
    <property type="entry name" value="Znf_CCCH"/>
</dbReference>
<evidence type="ECO:0000256" key="2">
    <source>
        <dbReference type="ARBA" id="ARBA00022771"/>
    </source>
</evidence>
<dbReference type="Proteomes" id="UP000325440">
    <property type="component" value="Unassembled WGS sequence"/>
</dbReference>
<evidence type="ECO:0000256" key="5">
    <source>
        <dbReference type="SAM" id="MobiDB-lite"/>
    </source>
</evidence>
<dbReference type="EMBL" id="CABPRJ010000512">
    <property type="protein sequence ID" value="VVC30312.1"/>
    <property type="molecule type" value="Genomic_DNA"/>
</dbReference>
<feature type="domain" description="C3H1-type" evidence="6">
    <location>
        <begin position="189"/>
        <end position="217"/>
    </location>
</feature>
<protein>
    <submittedName>
        <fullName evidence="7">Zinc finger, CCCH-type</fullName>
    </submittedName>
</protein>
<feature type="region of interest" description="Disordered" evidence="5">
    <location>
        <begin position="128"/>
        <end position="148"/>
    </location>
</feature>
<sequence>MFDEAQKTPESENAMLAENDNNRATNEFEDELEEGEIVDDEDDVECTDKVVESTVPNNETQVQYAKNHVREYFESSWEIERGHRRISHNPWSNQGFPEYYDWPRDDDLTVNNNWMKKKASYSLNDDDNLHSHKKLRLGNGGEESDANTDSRYRINMCDGADDRRCSYNRPTVYGKRQTGVVVAPTRNDRTTAEPCKRYHAGMRCYLGSNCRLSHAELGVKQKCLLLESFGQTRRYDAGPSKYRGRREFTNNYFKKNDIPSLLDMKIPIPPELKKTYNDRDTNYRGITQTKSTARPNEKCTVDDSLIVKIRDNEVKNVEEKRMDHIKEDVKPTHTAVCSYEPLIYDYNEWSDEDNSDRLVIDEN</sequence>
<dbReference type="PROSITE" id="PS50103">
    <property type="entry name" value="ZF_C3H1"/>
    <property type="match status" value="1"/>
</dbReference>
<dbReference type="GO" id="GO:0008270">
    <property type="term" value="F:zinc ion binding"/>
    <property type="evidence" value="ECO:0007669"/>
    <property type="project" value="UniProtKB-KW"/>
</dbReference>
<dbReference type="AlphaFoldDB" id="A0A5E4MFV2"/>
<name>A0A5E4MFV2_9HEMI</name>
<keyword evidence="1 4" id="KW-0479">Metal-binding</keyword>
<evidence type="ECO:0000256" key="1">
    <source>
        <dbReference type="ARBA" id="ARBA00022723"/>
    </source>
</evidence>
<feature type="region of interest" description="Disordered" evidence="5">
    <location>
        <begin position="1"/>
        <end position="40"/>
    </location>
</feature>
<reference evidence="7 8" key="1">
    <citation type="submission" date="2019-08" db="EMBL/GenBank/DDBJ databases">
        <authorList>
            <person name="Alioto T."/>
            <person name="Alioto T."/>
            <person name="Gomez Garrido J."/>
        </authorList>
    </citation>
    <scope>NUCLEOTIDE SEQUENCE [LARGE SCALE GENOMIC DNA]</scope>
</reference>
<keyword evidence="2 4" id="KW-0863">Zinc-finger</keyword>
<keyword evidence="8" id="KW-1185">Reference proteome</keyword>
<evidence type="ECO:0000259" key="6">
    <source>
        <dbReference type="PROSITE" id="PS50103"/>
    </source>
</evidence>
<accession>A0A5E4MFV2</accession>
<proteinExistence type="predicted"/>
<feature type="compositionally biased region" description="Basic and acidic residues" evidence="5">
    <location>
        <begin position="1"/>
        <end position="10"/>
    </location>
</feature>
<evidence type="ECO:0000313" key="8">
    <source>
        <dbReference type="Proteomes" id="UP000325440"/>
    </source>
</evidence>
<dbReference type="InterPro" id="IPR036855">
    <property type="entry name" value="Znf_CCCH_sf"/>
</dbReference>
<dbReference type="OrthoDB" id="411372at2759"/>
<feature type="compositionally biased region" description="Acidic residues" evidence="5">
    <location>
        <begin position="27"/>
        <end position="40"/>
    </location>
</feature>
<evidence type="ECO:0000313" key="7">
    <source>
        <dbReference type="EMBL" id="VVC30312.1"/>
    </source>
</evidence>
<gene>
    <name evidence="7" type="ORF">CINCED_3A015302</name>
</gene>
<evidence type="ECO:0000256" key="4">
    <source>
        <dbReference type="PROSITE-ProRule" id="PRU00723"/>
    </source>
</evidence>
<evidence type="ECO:0000256" key="3">
    <source>
        <dbReference type="ARBA" id="ARBA00022833"/>
    </source>
</evidence>